<reference evidence="14 15" key="1">
    <citation type="journal article" date="2014" name="Int. J. Syst. Evol. Microbiol.">
        <title>Sneathiella chungangensis sp. nov., isolated from a marine sand, and emended description of the genus Sneathiella.</title>
        <authorList>
            <person name="Siamphan C."/>
            <person name="Kim H."/>
            <person name="Lee J.S."/>
            <person name="Kim W."/>
        </authorList>
    </citation>
    <scope>NUCLEOTIDE SEQUENCE [LARGE SCALE GENOMIC DNA]</scope>
    <source>
        <strain evidence="14 15">KCTC 32476</strain>
    </source>
</reference>
<feature type="domain" description="Uracil-DNA glycosylase-like" evidence="13">
    <location>
        <begin position="109"/>
        <end position="258"/>
    </location>
</feature>
<evidence type="ECO:0000259" key="13">
    <source>
        <dbReference type="SMART" id="SM00986"/>
    </source>
</evidence>
<dbReference type="InterPro" id="IPR051536">
    <property type="entry name" value="UDG_Type-4/5"/>
</dbReference>
<keyword evidence="8" id="KW-0378">Hydrolase</keyword>
<evidence type="ECO:0000256" key="8">
    <source>
        <dbReference type="ARBA" id="ARBA00022801"/>
    </source>
</evidence>
<evidence type="ECO:0000256" key="5">
    <source>
        <dbReference type="ARBA" id="ARBA00022485"/>
    </source>
</evidence>
<dbReference type="Pfam" id="PF03167">
    <property type="entry name" value="UDG"/>
    <property type="match status" value="1"/>
</dbReference>
<protein>
    <recommendedName>
        <fullName evidence="4">Type-4 uracil-DNA glycosylase</fullName>
        <ecNumber evidence="3">3.2.2.27</ecNumber>
    </recommendedName>
</protein>
<dbReference type="GO" id="GO:0004844">
    <property type="term" value="F:uracil DNA N-glycosylase activity"/>
    <property type="evidence" value="ECO:0007669"/>
    <property type="project" value="UniProtKB-EC"/>
</dbReference>
<gene>
    <name evidence="14" type="ORF">GQF03_14040</name>
</gene>
<comment type="caution">
    <text evidence="14">The sequence shown here is derived from an EMBL/GenBank/DDBJ whole genome shotgun (WGS) entry which is preliminary data.</text>
</comment>
<evidence type="ECO:0000256" key="10">
    <source>
        <dbReference type="ARBA" id="ARBA00023014"/>
    </source>
</evidence>
<accession>A0A845MKJ9</accession>
<dbReference type="GO" id="GO:0046872">
    <property type="term" value="F:metal ion binding"/>
    <property type="evidence" value="ECO:0007669"/>
    <property type="project" value="UniProtKB-KW"/>
</dbReference>
<dbReference type="Proteomes" id="UP000445696">
    <property type="component" value="Unassembled WGS sequence"/>
</dbReference>
<evidence type="ECO:0000256" key="6">
    <source>
        <dbReference type="ARBA" id="ARBA00022723"/>
    </source>
</evidence>
<comment type="similarity">
    <text evidence="2">Belongs to the uracil-DNA glycosylase (UDG) superfamily. Type 4 (UDGa) family.</text>
</comment>
<dbReference type="AlphaFoldDB" id="A0A845MKJ9"/>
<dbReference type="SMART" id="SM00987">
    <property type="entry name" value="UreE_C"/>
    <property type="match status" value="1"/>
</dbReference>
<keyword evidence="15" id="KW-1185">Reference proteome</keyword>
<evidence type="ECO:0000256" key="3">
    <source>
        <dbReference type="ARBA" id="ARBA00012030"/>
    </source>
</evidence>
<evidence type="ECO:0000313" key="15">
    <source>
        <dbReference type="Proteomes" id="UP000445696"/>
    </source>
</evidence>
<evidence type="ECO:0000256" key="2">
    <source>
        <dbReference type="ARBA" id="ARBA00006521"/>
    </source>
</evidence>
<evidence type="ECO:0000256" key="12">
    <source>
        <dbReference type="SAM" id="MobiDB-lite"/>
    </source>
</evidence>
<dbReference type="InterPro" id="IPR036895">
    <property type="entry name" value="Uracil-DNA_glycosylase-like_sf"/>
</dbReference>
<keyword evidence="9" id="KW-0408">Iron</keyword>
<evidence type="ECO:0000256" key="7">
    <source>
        <dbReference type="ARBA" id="ARBA00022763"/>
    </source>
</evidence>
<dbReference type="CDD" id="cd10030">
    <property type="entry name" value="UDG-F4_TTUDGA_SPO1dp_like"/>
    <property type="match status" value="1"/>
</dbReference>
<evidence type="ECO:0000256" key="4">
    <source>
        <dbReference type="ARBA" id="ARBA00019403"/>
    </source>
</evidence>
<comment type="catalytic activity">
    <reaction evidence="1">
        <text>Hydrolyzes single-stranded DNA or mismatched double-stranded DNA and polynucleotides, releasing free uracil.</text>
        <dbReference type="EC" id="3.2.2.27"/>
    </reaction>
</comment>
<keyword evidence="10" id="KW-0411">Iron-sulfur</keyword>
<feature type="region of interest" description="Disordered" evidence="12">
    <location>
        <begin position="40"/>
        <end position="72"/>
    </location>
</feature>
<dbReference type="PANTHER" id="PTHR33693">
    <property type="entry name" value="TYPE-5 URACIL-DNA GLYCOSYLASE"/>
    <property type="match status" value="1"/>
</dbReference>
<evidence type="ECO:0000313" key="14">
    <source>
        <dbReference type="EMBL" id="MZR23454.1"/>
    </source>
</evidence>
<proteinExistence type="inferred from homology"/>
<dbReference type="InterPro" id="IPR005122">
    <property type="entry name" value="Uracil-DNA_glycosylase-like"/>
</dbReference>
<dbReference type="SMART" id="SM00986">
    <property type="entry name" value="UDG"/>
    <property type="match status" value="1"/>
</dbReference>
<sequence>MQTDIDINSLLRFYLDAGVDETIGEEPVNRLSARAIKETAESAAPRPAAAGVKIRKPEAARPTPLPSLAEGVRDAEETARRCQTIAELRSALENFEHCALKKLATHTVFADGDPDARLMMIDRQPSGDEDRNGLPFSGAAGLLLDRMLAAIDLTRGDVYLASAIPWRPPGERALTDEERALCLPFARRHIELAKPAYILACGEAAGYLLNEKTGINRLRGRWKDLQIGPGRAKMLPIFHPAFLIDQPALKKYAWADLLNLKAAMKQEQ</sequence>
<feature type="compositionally biased region" description="Low complexity" evidence="12">
    <location>
        <begin position="41"/>
        <end position="50"/>
    </location>
</feature>
<dbReference type="EC" id="3.2.2.27" evidence="3"/>
<evidence type="ECO:0000256" key="9">
    <source>
        <dbReference type="ARBA" id="ARBA00023004"/>
    </source>
</evidence>
<evidence type="ECO:0000256" key="1">
    <source>
        <dbReference type="ARBA" id="ARBA00001400"/>
    </source>
</evidence>
<dbReference type="SUPFAM" id="SSF52141">
    <property type="entry name" value="Uracil-DNA glycosylase-like"/>
    <property type="match status" value="1"/>
</dbReference>
<dbReference type="GO" id="GO:0006281">
    <property type="term" value="P:DNA repair"/>
    <property type="evidence" value="ECO:0007669"/>
    <property type="project" value="UniProtKB-KW"/>
</dbReference>
<keyword evidence="6" id="KW-0479">Metal-binding</keyword>
<organism evidence="14 15">
    <name type="scientific">Sneathiella chungangensis</name>
    <dbReference type="NCBI Taxonomy" id="1418234"/>
    <lineage>
        <taxon>Bacteria</taxon>
        <taxon>Pseudomonadati</taxon>
        <taxon>Pseudomonadota</taxon>
        <taxon>Alphaproteobacteria</taxon>
        <taxon>Sneathiellales</taxon>
        <taxon>Sneathiellaceae</taxon>
        <taxon>Sneathiella</taxon>
    </lineage>
</organism>
<evidence type="ECO:0000256" key="11">
    <source>
        <dbReference type="ARBA" id="ARBA00023204"/>
    </source>
</evidence>
<dbReference type="GO" id="GO:0051539">
    <property type="term" value="F:4 iron, 4 sulfur cluster binding"/>
    <property type="evidence" value="ECO:0007669"/>
    <property type="project" value="UniProtKB-KW"/>
</dbReference>
<dbReference type="InterPro" id="IPR005273">
    <property type="entry name" value="Ura-DNA_glyco_family4"/>
</dbReference>
<dbReference type="OrthoDB" id="5290748at2"/>
<dbReference type="NCBIfam" id="TIGR00758">
    <property type="entry name" value="UDG_fam4"/>
    <property type="match status" value="1"/>
</dbReference>
<dbReference type="RefSeq" id="WP_161339924.1">
    <property type="nucleotide sequence ID" value="NZ_JBHSDG010000003.1"/>
</dbReference>
<keyword evidence="7" id="KW-0227">DNA damage</keyword>
<dbReference type="EMBL" id="WTVA01000015">
    <property type="protein sequence ID" value="MZR23454.1"/>
    <property type="molecule type" value="Genomic_DNA"/>
</dbReference>
<keyword evidence="5" id="KW-0004">4Fe-4S</keyword>
<name>A0A845MKJ9_9PROT</name>
<dbReference type="PANTHER" id="PTHR33693:SF1">
    <property type="entry name" value="TYPE-4 URACIL-DNA GLYCOSYLASE"/>
    <property type="match status" value="1"/>
</dbReference>
<keyword evidence="11" id="KW-0234">DNA repair</keyword>
<dbReference type="Gene3D" id="3.40.470.10">
    <property type="entry name" value="Uracil-DNA glycosylase-like domain"/>
    <property type="match status" value="1"/>
</dbReference>